<dbReference type="PANTHER" id="PTHR34591:SF21">
    <property type="entry name" value="F-BOX DOMAIN CONTAINING PROTEIN, EXPRESSED"/>
    <property type="match status" value="1"/>
</dbReference>
<feature type="compositionally biased region" description="Basic residues" evidence="1">
    <location>
        <begin position="16"/>
        <end position="25"/>
    </location>
</feature>
<feature type="region of interest" description="Disordered" evidence="1">
    <location>
        <begin position="1"/>
        <end position="43"/>
    </location>
</feature>
<sequence>MGLRRRGVTWPVQGVARRRRRRPPPARRPAPALGGRRLHQHAARAGVAVPPAAHGGAQGLRRLRLRGRPQRLRRPVRARRGLLQRPRPARHAGSGATGCCVANPATRRQAPLPPCPPSPEGTVGSSCYSDRYLVFDPTVSAHYQVLLLPHRFPDKEKVKAKIGEGMVESPPSPWMIQVFSSRTQRWEDRSIVREGEAIAAADLLQSSLQQPIMPHYYAACWHGALYLHFNDDFLMRNIVR</sequence>
<dbReference type="Gramene" id="PAN09324">
    <property type="protein sequence ID" value="PAN09324"/>
    <property type="gene ID" value="PAHAL_2G014800"/>
</dbReference>
<accession>A0A2S3GVB2</accession>
<protein>
    <submittedName>
        <fullName evidence="2">Uncharacterized protein</fullName>
    </submittedName>
</protein>
<proteinExistence type="predicted"/>
<organism evidence="2">
    <name type="scientific">Panicum hallii</name>
    <dbReference type="NCBI Taxonomy" id="206008"/>
    <lineage>
        <taxon>Eukaryota</taxon>
        <taxon>Viridiplantae</taxon>
        <taxon>Streptophyta</taxon>
        <taxon>Embryophyta</taxon>
        <taxon>Tracheophyta</taxon>
        <taxon>Spermatophyta</taxon>
        <taxon>Magnoliopsida</taxon>
        <taxon>Liliopsida</taxon>
        <taxon>Poales</taxon>
        <taxon>Poaceae</taxon>
        <taxon>PACMAD clade</taxon>
        <taxon>Panicoideae</taxon>
        <taxon>Panicodae</taxon>
        <taxon>Paniceae</taxon>
        <taxon>Panicinae</taxon>
        <taxon>Panicum</taxon>
        <taxon>Panicum sect. Panicum</taxon>
    </lineage>
</organism>
<dbReference type="EMBL" id="CM008047">
    <property type="protein sequence ID" value="PAN09324.1"/>
    <property type="molecule type" value="Genomic_DNA"/>
</dbReference>
<reference evidence="2" key="1">
    <citation type="submission" date="2018-04" db="EMBL/GenBank/DDBJ databases">
        <title>WGS assembly of Panicum hallii.</title>
        <authorList>
            <person name="Lovell J."/>
            <person name="Jenkins J."/>
            <person name="Lowry D."/>
            <person name="Mamidi S."/>
            <person name="Sreedasyam A."/>
            <person name="Weng X."/>
            <person name="Barry K."/>
            <person name="Bonette J."/>
            <person name="Campitelli B."/>
            <person name="Daum C."/>
            <person name="Gordon S."/>
            <person name="Gould B."/>
            <person name="Lipzen A."/>
            <person name="Macqueen A."/>
            <person name="Palacio-Mejia J."/>
            <person name="Plott C."/>
            <person name="Shakirov E."/>
            <person name="Shu S."/>
            <person name="Yoshinaga Y."/>
            <person name="Zane M."/>
            <person name="Rokhsar D."/>
            <person name="Grimwood J."/>
            <person name="Schmutz J."/>
            <person name="Juenger T."/>
        </authorList>
    </citation>
    <scope>NUCLEOTIDE SEQUENCE [LARGE SCALE GENOMIC DNA]</scope>
    <source>
        <strain evidence="2">FIL2</strain>
    </source>
</reference>
<name>A0A2S3GVB2_9POAL</name>
<dbReference type="AlphaFoldDB" id="A0A2S3GVB2"/>
<dbReference type="Proteomes" id="UP000243499">
    <property type="component" value="Chromosome 2"/>
</dbReference>
<dbReference type="PANTHER" id="PTHR34591">
    <property type="entry name" value="OS03G0653100 PROTEIN-RELATED"/>
    <property type="match status" value="1"/>
</dbReference>
<gene>
    <name evidence="2" type="ORF">PAHAL_2G014800</name>
</gene>
<evidence type="ECO:0000256" key="1">
    <source>
        <dbReference type="SAM" id="MobiDB-lite"/>
    </source>
</evidence>
<evidence type="ECO:0000313" key="2">
    <source>
        <dbReference type="EMBL" id="PAN09324.1"/>
    </source>
</evidence>